<keyword evidence="1" id="KW-0217">Developmental protein</keyword>
<proteinExistence type="predicted"/>
<name>A0A267EZZ1_9PLAT</name>
<dbReference type="Gene3D" id="1.10.2000.10">
    <property type="entry name" value="Frizzled cysteine-rich domain"/>
    <property type="match status" value="1"/>
</dbReference>
<dbReference type="EMBL" id="NIVC01001509">
    <property type="protein sequence ID" value="PAA67090.1"/>
    <property type="molecule type" value="Genomic_DNA"/>
</dbReference>
<dbReference type="OrthoDB" id="10053709at2759"/>
<evidence type="ECO:0000256" key="1">
    <source>
        <dbReference type="ARBA" id="ARBA00022473"/>
    </source>
</evidence>
<evidence type="ECO:0000313" key="8">
    <source>
        <dbReference type="Proteomes" id="UP000215902"/>
    </source>
</evidence>
<dbReference type="Proteomes" id="UP000215902">
    <property type="component" value="Unassembled WGS sequence"/>
</dbReference>
<dbReference type="SUPFAM" id="SSF63501">
    <property type="entry name" value="Frizzled cysteine-rich domain"/>
    <property type="match status" value="1"/>
</dbReference>
<feature type="chain" id="PRO_5012944299" description="FZ domain-containing protein" evidence="5">
    <location>
        <begin position="24"/>
        <end position="308"/>
    </location>
</feature>
<dbReference type="GO" id="GO:0017147">
    <property type="term" value="F:Wnt-protein binding"/>
    <property type="evidence" value="ECO:0007669"/>
    <property type="project" value="TreeGrafter"/>
</dbReference>
<dbReference type="GO" id="GO:0060070">
    <property type="term" value="P:canonical Wnt signaling pathway"/>
    <property type="evidence" value="ECO:0007669"/>
    <property type="project" value="TreeGrafter"/>
</dbReference>
<sequence length="308" mass="31481">TSPIMLLVVQLFLLLLLNLQVEAADSSNNQERCEPIAVPMCQGLGYNFTTKTHSLMGSDQEEIGLNLHSFRPLVQVGCSKDLKFFLCSAALPMCAPSYARPIGPCRHLCKRARRGCRPLMRQYGFDWPSVLRCSRFPDVGGNRPCLGDLNSGGGSFGSGSADRDGSGSADRDGSGSADRDGSGSADRDGSGSADRDGSGSGDRDGSGSGDRDGSGSGDRDGSGSADRDGSGSADRDGSGSGDRDGSGSADRDGSGSADRDGSGSADRDGSGSVDRDGSGSADRDGSGSADRDGSGRANDGDRSETCEC</sequence>
<reference evidence="7 8" key="1">
    <citation type="submission" date="2017-06" db="EMBL/GenBank/DDBJ databases">
        <title>A platform for efficient transgenesis in Macrostomum lignano, a flatworm model organism for stem cell research.</title>
        <authorList>
            <person name="Berezikov E."/>
        </authorList>
    </citation>
    <scope>NUCLEOTIDE SEQUENCE [LARGE SCALE GENOMIC DNA]</scope>
    <source>
        <strain evidence="7">DV1</strain>
        <tissue evidence="7">Whole organism</tissue>
    </source>
</reference>
<feature type="compositionally biased region" description="Basic and acidic residues" evidence="4">
    <location>
        <begin position="161"/>
        <end position="308"/>
    </location>
</feature>
<dbReference type="AlphaFoldDB" id="A0A267EZZ1"/>
<keyword evidence="2 3" id="KW-1015">Disulfide bond</keyword>
<dbReference type="GO" id="GO:0035567">
    <property type="term" value="P:non-canonical Wnt signaling pathway"/>
    <property type="evidence" value="ECO:0007669"/>
    <property type="project" value="TreeGrafter"/>
</dbReference>
<comment type="caution">
    <text evidence="7">The sequence shown here is derived from an EMBL/GenBank/DDBJ whole genome shotgun (WGS) entry which is preliminary data.</text>
</comment>
<evidence type="ECO:0000259" key="6">
    <source>
        <dbReference type="PROSITE" id="PS50038"/>
    </source>
</evidence>
<dbReference type="PANTHER" id="PTHR11309">
    <property type="entry name" value="FRIZZLED"/>
    <property type="match status" value="1"/>
</dbReference>
<feature type="disulfide bond" evidence="3">
    <location>
        <begin position="41"/>
        <end position="87"/>
    </location>
</feature>
<accession>A0A267EZZ1</accession>
<evidence type="ECO:0000256" key="4">
    <source>
        <dbReference type="SAM" id="MobiDB-lite"/>
    </source>
</evidence>
<feature type="region of interest" description="Disordered" evidence="4">
    <location>
        <begin position="156"/>
        <end position="308"/>
    </location>
</feature>
<evidence type="ECO:0000256" key="2">
    <source>
        <dbReference type="ARBA" id="ARBA00023157"/>
    </source>
</evidence>
<feature type="non-terminal residue" evidence="7">
    <location>
        <position position="1"/>
    </location>
</feature>
<organism evidence="7 8">
    <name type="scientific">Macrostomum lignano</name>
    <dbReference type="NCBI Taxonomy" id="282301"/>
    <lineage>
        <taxon>Eukaryota</taxon>
        <taxon>Metazoa</taxon>
        <taxon>Spiralia</taxon>
        <taxon>Lophotrochozoa</taxon>
        <taxon>Platyhelminthes</taxon>
        <taxon>Rhabditophora</taxon>
        <taxon>Macrostomorpha</taxon>
        <taxon>Macrostomida</taxon>
        <taxon>Macrostomidae</taxon>
        <taxon>Macrostomum</taxon>
    </lineage>
</organism>
<dbReference type="GO" id="GO:0005886">
    <property type="term" value="C:plasma membrane"/>
    <property type="evidence" value="ECO:0007669"/>
    <property type="project" value="TreeGrafter"/>
</dbReference>
<dbReference type="PROSITE" id="PS50038">
    <property type="entry name" value="FZ"/>
    <property type="match status" value="1"/>
</dbReference>
<evidence type="ECO:0000313" key="7">
    <source>
        <dbReference type="EMBL" id="PAA67090.1"/>
    </source>
</evidence>
<feature type="disulfide bond" evidence="3">
    <location>
        <begin position="109"/>
        <end position="133"/>
    </location>
</feature>
<gene>
    <name evidence="7" type="ORF">BOX15_Mlig012237g1</name>
</gene>
<feature type="domain" description="FZ" evidence="6">
    <location>
        <begin position="28"/>
        <end position="148"/>
    </location>
</feature>
<feature type="signal peptide" evidence="5">
    <location>
        <begin position="1"/>
        <end position="23"/>
    </location>
</feature>
<keyword evidence="8" id="KW-1185">Reference proteome</keyword>
<dbReference type="SMART" id="SM00063">
    <property type="entry name" value="FRI"/>
    <property type="match status" value="1"/>
</dbReference>
<dbReference type="InterPro" id="IPR015526">
    <property type="entry name" value="Frizzled/SFRP"/>
</dbReference>
<evidence type="ECO:0000256" key="3">
    <source>
        <dbReference type="PROSITE-ProRule" id="PRU00090"/>
    </source>
</evidence>
<feature type="disulfide bond" evidence="3">
    <location>
        <begin position="78"/>
        <end position="116"/>
    </location>
</feature>
<dbReference type="InterPro" id="IPR036790">
    <property type="entry name" value="Frizzled_dom_sf"/>
</dbReference>
<dbReference type="STRING" id="282301.A0A267EZZ1"/>
<dbReference type="GO" id="GO:0042813">
    <property type="term" value="F:Wnt receptor activity"/>
    <property type="evidence" value="ECO:0007669"/>
    <property type="project" value="TreeGrafter"/>
</dbReference>
<dbReference type="InterPro" id="IPR020067">
    <property type="entry name" value="Frizzled_dom"/>
</dbReference>
<dbReference type="Pfam" id="PF01392">
    <property type="entry name" value="Fz"/>
    <property type="match status" value="1"/>
</dbReference>
<feature type="disulfide bond" evidence="3">
    <location>
        <begin position="33"/>
        <end position="94"/>
    </location>
</feature>
<keyword evidence="5" id="KW-0732">Signal</keyword>
<evidence type="ECO:0000256" key="5">
    <source>
        <dbReference type="SAM" id="SignalP"/>
    </source>
</evidence>
<comment type="caution">
    <text evidence="3">Lacks conserved residue(s) required for the propagation of feature annotation.</text>
</comment>
<protein>
    <recommendedName>
        <fullName evidence="6">FZ domain-containing protein</fullName>
    </recommendedName>
</protein>